<evidence type="ECO:0000256" key="6">
    <source>
        <dbReference type="ARBA" id="ARBA00022619"/>
    </source>
</evidence>
<proteinExistence type="predicted"/>
<keyword evidence="7 13" id="KW-0808">Transferase</keyword>
<keyword evidence="15" id="KW-1185">Reference proteome</keyword>
<dbReference type="PANTHER" id="PTHR21098">
    <property type="entry name" value="RIBOFLAVIN SYNTHASE ALPHA CHAIN"/>
    <property type="match status" value="1"/>
</dbReference>
<evidence type="ECO:0000256" key="5">
    <source>
        <dbReference type="ARBA" id="ARBA00013950"/>
    </source>
</evidence>
<evidence type="ECO:0000256" key="7">
    <source>
        <dbReference type="ARBA" id="ARBA00022679"/>
    </source>
</evidence>
<feature type="domain" description="Lumazine-binding" evidence="11">
    <location>
        <begin position="97"/>
        <end position="193"/>
    </location>
</feature>
<keyword evidence="6" id="KW-0686">Riboflavin biosynthesis</keyword>
<accession>A0A240C5D5</accession>
<dbReference type="InterPro" id="IPR001783">
    <property type="entry name" value="Lumazine-bd"/>
</dbReference>
<evidence type="ECO:0000313" key="13">
    <source>
        <dbReference type="EMBL" id="SNW02989.1"/>
    </source>
</evidence>
<comment type="pathway">
    <text evidence="3">Cofactor biosynthesis; riboflavin biosynthesis; riboflavin from 2-hydroxy-3-oxobutyl phosphate and 5-amino-6-(D-ribitylamino)uracil: step 2/2.</text>
</comment>
<evidence type="ECO:0000256" key="9">
    <source>
        <dbReference type="NCBIfam" id="TIGR00187"/>
    </source>
</evidence>
<name>A0A240C5D5_9STAP</name>
<dbReference type="KEGG" id="smus:C7J88_03510"/>
<reference evidence="12" key="4">
    <citation type="submission" date="2024-05" db="EMBL/GenBank/DDBJ databases">
        <authorList>
            <person name="Sun Q."/>
            <person name="Sedlacek I."/>
        </authorList>
    </citation>
    <scope>NUCLEOTIDE SEQUENCE</scope>
    <source>
        <strain evidence="12">CCM 4175</strain>
    </source>
</reference>
<dbReference type="Gene3D" id="2.40.30.20">
    <property type="match status" value="2"/>
</dbReference>
<evidence type="ECO:0000256" key="8">
    <source>
        <dbReference type="ARBA" id="ARBA00022737"/>
    </source>
</evidence>
<dbReference type="PANTHER" id="PTHR21098:SF12">
    <property type="entry name" value="RIBOFLAVIN SYNTHASE"/>
    <property type="match status" value="1"/>
</dbReference>
<evidence type="ECO:0000256" key="2">
    <source>
        <dbReference type="ARBA" id="ARBA00002803"/>
    </source>
</evidence>
<dbReference type="OrthoDB" id="9788537at2"/>
<dbReference type="CDD" id="cd00402">
    <property type="entry name" value="Riboflavin_synthase_like"/>
    <property type="match status" value="1"/>
</dbReference>
<keyword evidence="8" id="KW-0677">Repeat</keyword>
<evidence type="ECO:0000313" key="14">
    <source>
        <dbReference type="Proteomes" id="UP000243706"/>
    </source>
</evidence>
<dbReference type="InterPro" id="IPR017938">
    <property type="entry name" value="Riboflavin_synthase-like_b-brl"/>
</dbReference>
<comment type="function">
    <text evidence="2">Catalyzes the dismutation of two molecules of 6,7-dimethyl-8-ribityllumazine, resulting in the formation of riboflavin and 5-amino-6-(D-ribitylamino)uracil.</text>
</comment>
<dbReference type="GO" id="GO:0004746">
    <property type="term" value="F:riboflavin synthase activity"/>
    <property type="evidence" value="ECO:0007669"/>
    <property type="project" value="UniProtKB-UniRule"/>
</dbReference>
<dbReference type="Proteomes" id="UP000243706">
    <property type="component" value="Chromosome 1"/>
</dbReference>
<evidence type="ECO:0000259" key="11">
    <source>
        <dbReference type="PROSITE" id="PS51177"/>
    </source>
</evidence>
<dbReference type="GO" id="GO:0009231">
    <property type="term" value="P:riboflavin biosynthetic process"/>
    <property type="evidence" value="ECO:0007669"/>
    <property type="project" value="UniProtKB-KW"/>
</dbReference>
<dbReference type="EMBL" id="LT906464">
    <property type="protein sequence ID" value="SNW02989.1"/>
    <property type="molecule type" value="Genomic_DNA"/>
</dbReference>
<dbReference type="EC" id="2.5.1.9" evidence="4 9"/>
<organism evidence="13 14">
    <name type="scientific">Staphylococcus muscae</name>
    <dbReference type="NCBI Taxonomy" id="1294"/>
    <lineage>
        <taxon>Bacteria</taxon>
        <taxon>Bacillati</taxon>
        <taxon>Bacillota</taxon>
        <taxon>Bacilli</taxon>
        <taxon>Bacillales</taxon>
        <taxon>Staphylococcaceae</taxon>
        <taxon>Staphylococcus</taxon>
    </lineage>
</organism>
<gene>
    <name evidence="13" type="primary">ribE</name>
    <name evidence="12" type="ORF">GCM10007183_18570</name>
    <name evidence="13" type="ORF">SAMEA4412661_01361</name>
</gene>
<protein>
    <recommendedName>
        <fullName evidence="5 9">Riboflavin synthase</fullName>
        <ecNumber evidence="4 9">2.5.1.9</ecNumber>
    </recommendedName>
</protein>
<sequence>MFTGIVEEVGTIQSIKKQNPTTELTIQCEKILSDMNIGDSISVNGTCLTVVRFDTSTFTVQVITGTENKTYLAELSSGQPVNLERALLATGRLGGHFVQGHVDDKGVILNIKQSQNEWIYTIKAPHHILKQMIPQGSIAVDGVSLTVFKKEATSFDIHLIPETRKATILSTKRQGDPVHLETDMLFKYVENITRQNDGVSLDRLLQAGF</sequence>
<dbReference type="NCBIfam" id="TIGR00187">
    <property type="entry name" value="ribE"/>
    <property type="match status" value="1"/>
</dbReference>
<comment type="catalytic activity">
    <reaction evidence="1">
        <text>2 6,7-dimethyl-8-(1-D-ribityl)lumazine + H(+) = 5-amino-6-(D-ribitylamino)uracil + riboflavin</text>
        <dbReference type="Rhea" id="RHEA:20772"/>
        <dbReference type="ChEBI" id="CHEBI:15378"/>
        <dbReference type="ChEBI" id="CHEBI:15934"/>
        <dbReference type="ChEBI" id="CHEBI:57986"/>
        <dbReference type="ChEBI" id="CHEBI:58201"/>
        <dbReference type="EC" id="2.5.1.9"/>
    </reaction>
</comment>
<dbReference type="PROSITE" id="PS51177">
    <property type="entry name" value="LUMAZINE_BIND"/>
    <property type="match status" value="2"/>
</dbReference>
<dbReference type="Pfam" id="PF00677">
    <property type="entry name" value="Lum_binding"/>
    <property type="match status" value="2"/>
</dbReference>
<feature type="repeat" description="Lumazine-binding" evidence="10">
    <location>
        <begin position="1"/>
        <end position="96"/>
    </location>
</feature>
<dbReference type="PIRSF" id="PIRSF000498">
    <property type="entry name" value="Riboflavin_syn_A"/>
    <property type="match status" value="1"/>
</dbReference>
<dbReference type="SUPFAM" id="SSF63380">
    <property type="entry name" value="Riboflavin synthase domain-like"/>
    <property type="match status" value="2"/>
</dbReference>
<dbReference type="Proteomes" id="UP000652995">
    <property type="component" value="Unassembled WGS sequence"/>
</dbReference>
<dbReference type="FunFam" id="2.40.30.20:FF:000014">
    <property type="entry name" value="Riboflavin synthase, alpha subunit"/>
    <property type="match status" value="1"/>
</dbReference>
<dbReference type="EMBL" id="BMCB01000012">
    <property type="protein sequence ID" value="GGA94668.1"/>
    <property type="molecule type" value="Genomic_DNA"/>
</dbReference>
<evidence type="ECO:0000256" key="1">
    <source>
        <dbReference type="ARBA" id="ARBA00000968"/>
    </source>
</evidence>
<dbReference type="AlphaFoldDB" id="A0A240C5D5"/>
<dbReference type="NCBIfam" id="NF006767">
    <property type="entry name" value="PRK09289.1"/>
    <property type="match status" value="1"/>
</dbReference>
<evidence type="ECO:0000256" key="10">
    <source>
        <dbReference type="PROSITE-ProRule" id="PRU00524"/>
    </source>
</evidence>
<evidence type="ECO:0000256" key="3">
    <source>
        <dbReference type="ARBA" id="ARBA00004887"/>
    </source>
</evidence>
<evidence type="ECO:0000313" key="12">
    <source>
        <dbReference type="EMBL" id="GGA94668.1"/>
    </source>
</evidence>
<evidence type="ECO:0000256" key="4">
    <source>
        <dbReference type="ARBA" id="ARBA00012827"/>
    </source>
</evidence>
<dbReference type="InterPro" id="IPR023366">
    <property type="entry name" value="ATP_synth_asu-like_sf"/>
</dbReference>
<feature type="repeat" description="Lumazine-binding" evidence="10">
    <location>
        <begin position="97"/>
        <end position="193"/>
    </location>
</feature>
<reference evidence="13 14" key="2">
    <citation type="submission" date="2017-06" db="EMBL/GenBank/DDBJ databases">
        <authorList>
            <consortium name="Pathogen Informatics"/>
        </authorList>
    </citation>
    <scope>NUCLEOTIDE SEQUENCE [LARGE SCALE GENOMIC DNA]</scope>
    <source>
        <strain evidence="13 14">NCTC13833</strain>
    </source>
</reference>
<dbReference type="InterPro" id="IPR026017">
    <property type="entry name" value="Lumazine-bd_dom"/>
</dbReference>
<dbReference type="RefSeq" id="WP_095117255.1">
    <property type="nucleotide sequence ID" value="NZ_BMCB01000012.1"/>
</dbReference>
<reference evidence="12" key="1">
    <citation type="journal article" date="2014" name="Int. J. Syst. Evol. Microbiol.">
        <title>Complete genome of a new Firmicutes species belonging to the dominant human colonic microbiota ('Ruminococcus bicirculans') reveals two chromosomes and a selective capacity to utilize plant glucans.</title>
        <authorList>
            <consortium name="NISC Comparative Sequencing Program"/>
            <person name="Wegmann U."/>
            <person name="Louis P."/>
            <person name="Goesmann A."/>
            <person name="Henrissat B."/>
            <person name="Duncan S.H."/>
            <person name="Flint H.J."/>
        </authorList>
    </citation>
    <scope>NUCLEOTIDE SEQUENCE</scope>
    <source>
        <strain evidence="12">CCM 4175</strain>
    </source>
</reference>
<evidence type="ECO:0000313" key="15">
    <source>
        <dbReference type="Proteomes" id="UP000652995"/>
    </source>
</evidence>
<reference evidence="15" key="3">
    <citation type="journal article" date="2019" name="Int. J. Syst. Evol. Microbiol.">
        <title>The Global Catalogue of Microorganisms (GCM) 10K type strain sequencing project: providing services to taxonomists for standard genome sequencing and annotation.</title>
        <authorList>
            <consortium name="The Broad Institute Genomics Platform"/>
            <consortium name="The Broad Institute Genome Sequencing Center for Infectious Disease"/>
            <person name="Wu L."/>
            <person name="Ma J."/>
        </authorList>
    </citation>
    <scope>NUCLEOTIDE SEQUENCE [LARGE SCALE GENOMIC DNA]</scope>
    <source>
        <strain evidence="15">CCM 4175</strain>
    </source>
</reference>
<feature type="domain" description="Lumazine-binding" evidence="11">
    <location>
        <begin position="1"/>
        <end position="96"/>
    </location>
</feature>